<accession>A0A4P6K414</accession>
<dbReference type="Pfam" id="PF06240">
    <property type="entry name" value="COXG"/>
    <property type="match status" value="1"/>
</dbReference>
<dbReference type="Gene3D" id="3.30.530.20">
    <property type="match status" value="1"/>
</dbReference>
<evidence type="ECO:0000313" key="1">
    <source>
        <dbReference type="EMBL" id="QBD82256.1"/>
    </source>
</evidence>
<protein>
    <recommendedName>
        <fullName evidence="3">Carbon monoxide dehydrogenase</fullName>
    </recommendedName>
</protein>
<dbReference type="KEGG" id="kbs:EPA93_42275"/>
<dbReference type="Proteomes" id="UP000290365">
    <property type="component" value="Chromosome"/>
</dbReference>
<name>A0A4P6K414_KTERU</name>
<gene>
    <name evidence="1" type="ORF">EPA93_42275</name>
</gene>
<proteinExistence type="predicted"/>
<keyword evidence="2" id="KW-1185">Reference proteome</keyword>
<dbReference type="AlphaFoldDB" id="A0A4P6K414"/>
<dbReference type="OrthoDB" id="9787428at2"/>
<reference evidence="1 2" key="1">
    <citation type="submission" date="2019-01" db="EMBL/GenBank/DDBJ databases">
        <title>Ktedonosporobacter rubrisoli SCAWS-G2.</title>
        <authorList>
            <person name="Huang Y."/>
            <person name="Yan B."/>
        </authorList>
    </citation>
    <scope>NUCLEOTIDE SEQUENCE [LARGE SCALE GENOMIC DNA]</scope>
    <source>
        <strain evidence="1 2">SCAWS-G2</strain>
    </source>
</reference>
<evidence type="ECO:0008006" key="3">
    <source>
        <dbReference type="Google" id="ProtNLM"/>
    </source>
</evidence>
<sequence length="148" mass="16400">MDIKNSYEFQAPREKVFKALLDPSIMQSSIPGCTEVWYPNPNRMKVRVASPVPLPGLQGPYDIAVDILEQQEPENLVLQAGRQGNIGGTIDARIHLHLSDTATGSLLAYEAHIELTGLIAFVDNPIFQEVFKHSLTTFLKNLNTAITK</sequence>
<dbReference type="InterPro" id="IPR010419">
    <property type="entry name" value="CO_DH_gsu"/>
</dbReference>
<dbReference type="SUPFAM" id="SSF55961">
    <property type="entry name" value="Bet v1-like"/>
    <property type="match status" value="1"/>
</dbReference>
<organism evidence="1 2">
    <name type="scientific">Ktedonosporobacter rubrisoli</name>
    <dbReference type="NCBI Taxonomy" id="2509675"/>
    <lineage>
        <taxon>Bacteria</taxon>
        <taxon>Bacillati</taxon>
        <taxon>Chloroflexota</taxon>
        <taxon>Ktedonobacteria</taxon>
        <taxon>Ktedonobacterales</taxon>
        <taxon>Ktedonosporobacteraceae</taxon>
        <taxon>Ktedonosporobacter</taxon>
    </lineage>
</organism>
<dbReference type="PANTHER" id="PTHR38588">
    <property type="entry name" value="BLL0334 PROTEIN"/>
    <property type="match status" value="1"/>
</dbReference>
<dbReference type="EMBL" id="CP035758">
    <property type="protein sequence ID" value="QBD82256.1"/>
    <property type="molecule type" value="Genomic_DNA"/>
</dbReference>
<dbReference type="InterPro" id="IPR023393">
    <property type="entry name" value="START-like_dom_sf"/>
</dbReference>
<evidence type="ECO:0000313" key="2">
    <source>
        <dbReference type="Proteomes" id="UP000290365"/>
    </source>
</evidence>
<dbReference type="PANTHER" id="PTHR38588:SF1">
    <property type="entry name" value="BLL0334 PROTEIN"/>
    <property type="match status" value="1"/>
</dbReference>
<dbReference type="RefSeq" id="WP_129893325.1">
    <property type="nucleotide sequence ID" value="NZ_CP035758.1"/>
</dbReference>